<feature type="binding site" evidence="1">
    <location>
        <position position="156"/>
    </location>
    <ligand>
        <name>Zn(2+)</name>
        <dbReference type="ChEBI" id="CHEBI:29105"/>
        <note>catalytic</note>
    </ligand>
</feature>
<feature type="active site" evidence="1">
    <location>
        <position position="157"/>
    </location>
</feature>
<keyword evidence="1 2" id="KW-0479">Metal-binding</keyword>
<dbReference type="InterPro" id="IPR024079">
    <property type="entry name" value="MetalloPept_cat_dom_sf"/>
</dbReference>
<dbReference type="Gene3D" id="3.40.390.10">
    <property type="entry name" value="Collagenase (Catalytic Domain)"/>
    <property type="match status" value="1"/>
</dbReference>
<keyword evidence="1 2" id="KW-0862">Zinc</keyword>
<evidence type="ECO:0000259" key="3">
    <source>
        <dbReference type="PROSITE" id="PS51864"/>
    </source>
</evidence>
<comment type="cofactor">
    <cofactor evidence="1 2">
        <name>Zn(2+)</name>
        <dbReference type="ChEBI" id="CHEBI:29105"/>
    </cofactor>
    <text evidence="1 2">Binds 1 zinc ion per subunit.</text>
</comment>
<keyword evidence="1 2" id="KW-0645">Protease</keyword>
<protein>
    <recommendedName>
        <fullName evidence="2">Metalloendopeptidase</fullName>
        <ecNumber evidence="2">3.4.24.-</ecNumber>
    </recommendedName>
</protein>
<dbReference type="SMART" id="SM00235">
    <property type="entry name" value="ZnMc"/>
    <property type="match status" value="1"/>
</dbReference>
<dbReference type="PANTHER" id="PTHR10127:SF850">
    <property type="entry name" value="METALLOENDOPEPTIDASE"/>
    <property type="match status" value="1"/>
</dbReference>
<evidence type="ECO:0000256" key="1">
    <source>
        <dbReference type="PROSITE-ProRule" id="PRU01211"/>
    </source>
</evidence>
<dbReference type="AlphaFoldDB" id="A0A1B6LKH9"/>
<dbReference type="EC" id="3.4.24.-" evidence="2"/>
<keyword evidence="2" id="KW-0732">Signal</keyword>
<feature type="binding site" evidence="1">
    <location>
        <position position="166"/>
    </location>
    <ligand>
        <name>Zn(2+)</name>
        <dbReference type="ChEBI" id="CHEBI:29105"/>
        <note>catalytic</note>
    </ligand>
</feature>
<evidence type="ECO:0000256" key="2">
    <source>
        <dbReference type="RuleBase" id="RU361183"/>
    </source>
</evidence>
<sequence>MRSSLSGLLGAILVLLTLDNRPLLVAGQDSSAFGWKDITFFDEFHEKQWKDGVIWFDIDPNLSPRVVSAIYYVVNYVNQLPNLCVKWLQRYPYKFDSNIKDYISFVDFMDTKKNPVCSVIVNRSGGQQGLRLGPYCIILRLTDVRGNLVLESAILHEMFHAMGLEHEHQRPDRDCFMYVASSLGNDRGAYGIINGSEILSGFPYDYNSITHYTVTRSEFHVHDDPNREIGRVNATMSELDLHKLSSLYCGRKTYCEEHDSCASFYDYAKTNPRCWRKGPEYN</sequence>
<dbReference type="InterPro" id="IPR006026">
    <property type="entry name" value="Peptidase_Metallo"/>
</dbReference>
<keyword evidence="1 2" id="KW-0378">Hydrolase</keyword>
<evidence type="ECO:0000313" key="4">
    <source>
        <dbReference type="EMBL" id="JAT24212.1"/>
    </source>
</evidence>
<dbReference type="PROSITE" id="PS51864">
    <property type="entry name" value="ASTACIN"/>
    <property type="match status" value="1"/>
</dbReference>
<feature type="chain" id="PRO_5008447394" description="Metalloendopeptidase" evidence="2">
    <location>
        <begin position="28"/>
        <end position="282"/>
    </location>
</feature>
<dbReference type="PANTHER" id="PTHR10127">
    <property type="entry name" value="DISCOIDIN, CUB, EGF, LAMININ , AND ZINC METALLOPROTEASE DOMAIN CONTAINING"/>
    <property type="match status" value="1"/>
</dbReference>
<name>A0A1B6LKH9_9HEMI</name>
<proteinExistence type="predicted"/>
<dbReference type="InterPro" id="IPR001506">
    <property type="entry name" value="Peptidase_M12A"/>
</dbReference>
<reference evidence="4" key="1">
    <citation type="submission" date="2015-11" db="EMBL/GenBank/DDBJ databases">
        <title>De novo transcriptome assembly of four potential Pierce s Disease insect vectors from Arizona vineyards.</title>
        <authorList>
            <person name="Tassone E.E."/>
        </authorList>
    </citation>
    <scope>NUCLEOTIDE SEQUENCE</scope>
</reference>
<feature type="binding site" evidence="1">
    <location>
        <position position="160"/>
    </location>
    <ligand>
        <name>Zn(2+)</name>
        <dbReference type="ChEBI" id="CHEBI:29105"/>
        <note>catalytic</note>
    </ligand>
</feature>
<dbReference type="GO" id="GO:0006508">
    <property type="term" value="P:proteolysis"/>
    <property type="evidence" value="ECO:0007669"/>
    <property type="project" value="UniProtKB-KW"/>
</dbReference>
<feature type="signal peptide" evidence="2">
    <location>
        <begin position="1"/>
        <end position="27"/>
    </location>
</feature>
<dbReference type="GO" id="GO:0004222">
    <property type="term" value="F:metalloendopeptidase activity"/>
    <property type="evidence" value="ECO:0007669"/>
    <property type="project" value="UniProtKB-UniRule"/>
</dbReference>
<keyword evidence="1 2" id="KW-0482">Metalloprotease</keyword>
<dbReference type="GO" id="GO:0008270">
    <property type="term" value="F:zinc ion binding"/>
    <property type="evidence" value="ECO:0007669"/>
    <property type="project" value="UniProtKB-UniRule"/>
</dbReference>
<gene>
    <name evidence="4" type="ORF">g.32696</name>
</gene>
<dbReference type="EMBL" id="GEBQ01015765">
    <property type="protein sequence ID" value="JAT24212.1"/>
    <property type="molecule type" value="Transcribed_RNA"/>
</dbReference>
<dbReference type="Pfam" id="PF01400">
    <property type="entry name" value="Astacin"/>
    <property type="match status" value="1"/>
</dbReference>
<accession>A0A1B6LKH9</accession>
<dbReference type="PRINTS" id="PR00480">
    <property type="entry name" value="ASTACIN"/>
</dbReference>
<dbReference type="SUPFAM" id="SSF55486">
    <property type="entry name" value="Metalloproteases ('zincins'), catalytic domain"/>
    <property type="match status" value="1"/>
</dbReference>
<organism evidence="4">
    <name type="scientific">Graphocephala atropunctata</name>
    <dbReference type="NCBI Taxonomy" id="36148"/>
    <lineage>
        <taxon>Eukaryota</taxon>
        <taxon>Metazoa</taxon>
        <taxon>Ecdysozoa</taxon>
        <taxon>Arthropoda</taxon>
        <taxon>Hexapoda</taxon>
        <taxon>Insecta</taxon>
        <taxon>Pterygota</taxon>
        <taxon>Neoptera</taxon>
        <taxon>Paraneoptera</taxon>
        <taxon>Hemiptera</taxon>
        <taxon>Auchenorrhyncha</taxon>
        <taxon>Membracoidea</taxon>
        <taxon>Cicadellidae</taxon>
        <taxon>Cicadellinae</taxon>
        <taxon>Cicadellini</taxon>
        <taxon>Graphocephala</taxon>
    </lineage>
</organism>
<feature type="domain" description="Peptidase M12A" evidence="3">
    <location>
        <begin position="36"/>
        <end position="250"/>
    </location>
</feature>
<comment type="caution">
    <text evidence="1">Lacks conserved residue(s) required for the propagation of feature annotation.</text>
</comment>